<dbReference type="Gene3D" id="1.20.140.10">
    <property type="entry name" value="Butyryl-CoA Dehydrogenase, subunit A, domain 3"/>
    <property type="match status" value="1"/>
</dbReference>
<evidence type="ECO:0000256" key="2">
    <source>
        <dbReference type="ARBA" id="ARBA00009347"/>
    </source>
</evidence>
<evidence type="ECO:0000256" key="4">
    <source>
        <dbReference type="ARBA" id="ARBA00022827"/>
    </source>
</evidence>
<comment type="similarity">
    <text evidence="2">Belongs to the acyl-CoA dehydrogenase family.</text>
</comment>
<name>A0A2U8FUH3_9BURK</name>
<dbReference type="GO" id="GO:0016627">
    <property type="term" value="F:oxidoreductase activity, acting on the CH-CH group of donors"/>
    <property type="evidence" value="ECO:0007669"/>
    <property type="project" value="InterPro"/>
</dbReference>
<feature type="domain" description="Acyl-CoA oxidase/dehydrogenase middle" evidence="7">
    <location>
        <begin position="125"/>
        <end position="219"/>
    </location>
</feature>
<dbReference type="PANTHER" id="PTHR43292:SF3">
    <property type="entry name" value="ACYL-COA DEHYDROGENASE FADE29"/>
    <property type="match status" value="1"/>
</dbReference>
<dbReference type="OrthoDB" id="9770681at2"/>
<evidence type="ECO:0000256" key="3">
    <source>
        <dbReference type="ARBA" id="ARBA00022630"/>
    </source>
</evidence>
<dbReference type="SUPFAM" id="SSF47203">
    <property type="entry name" value="Acyl-CoA dehydrogenase C-terminal domain-like"/>
    <property type="match status" value="1"/>
</dbReference>
<dbReference type="InterPro" id="IPR013786">
    <property type="entry name" value="AcylCoA_DH/ox_N"/>
</dbReference>
<dbReference type="EMBL" id="CP029210">
    <property type="protein sequence ID" value="AWI54705.1"/>
    <property type="molecule type" value="Genomic_DNA"/>
</dbReference>
<sequence length="399" mass="44244">MDLNLTPEEQAFRAEVRRFIAEKVPARLTDKVRHGQHLTKADYEEWHAILHAQGWLANHWPQAWGGTGWNAVEKFIFENECALAWCPRTVPFGVNMLGPVLIKYGNEAQKRYWLPRILSGEDWWCQGYSEPGAGSDLASVKTSAVRQGDHYLVNGQKTWTTLGHHANMIFCLVRTNREAKQQEGISFLLIDMASPGIEVRPIITLDGEHEVNEVFFTDVKVPVENLVGEENKGWTCAKYLLTYERTNIAGVGFSVAALARLKVIAQKVMKNGRPLAQDPLFAARLAKVEIDLENMKTTNLRVIAAVAGGGAPGAESSMLKIKGTEIRQEINALTRRAMGPHALPFLPEALEGGADDDARVGPRDAAYAAAQYFNNRKLSIFGGSNEIQKNIISKMILGL</sequence>
<comment type="cofactor">
    <cofactor evidence="1">
        <name>FAD</name>
        <dbReference type="ChEBI" id="CHEBI:57692"/>
    </cofactor>
</comment>
<dbReference type="AlphaFoldDB" id="A0A2U8FUH3"/>
<organism evidence="9 10">
    <name type="scientific">Aquabacterium olei</name>
    <dbReference type="NCBI Taxonomy" id="1296669"/>
    <lineage>
        <taxon>Bacteria</taxon>
        <taxon>Pseudomonadati</taxon>
        <taxon>Pseudomonadota</taxon>
        <taxon>Betaproteobacteria</taxon>
        <taxon>Burkholderiales</taxon>
        <taxon>Aquabacterium</taxon>
    </lineage>
</organism>
<dbReference type="Proteomes" id="UP000244892">
    <property type="component" value="Chromosome"/>
</dbReference>
<gene>
    <name evidence="9" type="ORF">DEH84_15700</name>
</gene>
<dbReference type="Gene3D" id="1.10.540.10">
    <property type="entry name" value="Acyl-CoA dehydrogenase/oxidase, N-terminal domain"/>
    <property type="match status" value="1"/>
</dbReference>
<evidence type="ECO:0000313" key="10">
    <source>
        <dbReference type="Proteomes" id="UP000244892"/>
    </source>
</evidence>
<dbReference type="Pfam" id="PF02771">
    <property type="entry name" value="Acyl-CoA_dh_N"/>
    <property type="match status" value="1"/>
</dbReference>
<keyword evidence="5" id="KW-0560">Oxidoreductase</keyword>
<accession>A0A2U8FUH3</accession>
<dbReference type="InterPro" id="IPR037069">
    <property type="entry name" value="AcylCoA_DH/ox_N_sf"/>
</dbReference>
<dbReference type="FunFam" id="2.40.110.10:FF:000011">
    <property type="entry name" value="Acyl-CoA dehydrogenase FadE34"/>
    <property type="match status" value="1"/>
</dbReference>
<dbReference type="KEGG" id="aon:DEH84_15700"/>
<proteinExistence type="inferred from homology"/>
<dbReference type="InterPro" id="IPR052161">
    <property type="entry name" value="Mycobact_Acyl-CoA_DH"/>
</dbReference>
<dbReference type="Pfam" id="PF02770">
    <property type="entry name" value="Acyl-CoA_dh_M"/>
    <property type="match status" value="1"/>
</dbReference>
<keyword evidence="10" id="KW-1185">Reference proteome</keyword>
<reference evidence="9 10" key="1">
    <citation type="submission" date="2018-05" db="EMBL/GenBank/DDBJ databases">
        <title>complete genome sequence of Aquabacterium olei NBRC 110486.</title>
        <authorList>
            <person name="Tang B."/>
            <person name="Chang J."/>
            <person name="Zhang L."/>
            <person name="Yang H."/>
        </authorList>
    </citation>
    <scope>NUCLEOTIDE SEQUENCE [LARGE SCALE GENOMIC DNA]</scope>
    <source>
        <strain evidence="9 10">NBRC 110486</strain>
    </source>
</reference>
<dbReference type="Gene3D" id="2.40.110.10">
    <property type="entry name" value="Butyryl-CoA Dehydrogenase, subunit A, domain 2"/>
    <property type="match status" value="1"/>
</dbReference>
<protein>
    <submittedName>
        <fullName evidence="9">Pimeloyl-CoA dehydrogenase large subunit</fullName>
    </submittedName>
</protein>
<dbReference type="GO" id="GO:0005886">
    <property type="term" value="C:plasma membrane"/>
    <property type="evidence" value="ECO:0007669"/>
    <property type="project" value="TreeGrafter"/>
</dbReference>
<dbReference type="GO" id="GO:0050660">
    <property type="term" value="F:flavin adenine dinucleotide binding"/>
    <property type="evidence" value="ECO:0007669"/>
    <property type="project" value="InterPro"/>
</dbReference>
<keyword evidence="3" id="KW-0285">Flavoprotein</keyword>
<dbReference type="PANTHER" id="PTHR43292">
    <property type="entry name" value="ACYL-COA DEHYDROGENASE"/>
    <property type="match status" value="1"/>
</dbReference>
<keyword evidence="4" id="KW-0274">FAD</keyword>
<feature type="domain" description="Acyl-CoA dehydrogenase/oxidase N-terminal" evidence="8">
    <location>
        <begin position="6"/>
        <end position="121"/>
    </location>
</feature>
<evidence type="ECO:0000259" key="8">
    <source>
        <dbReference type="Pfam" id="PF02771"/>
    </source>
</evidence>
<feature type="domain" description="Acyl-CoA dehydrogenase/oxidase C-terminal" evidence="6">
    <location>
        <begin position="231"/>
        <end position="396"/>
    </location>
</feature>
<evidence type="ECO:0000313" key="9">
    <source>
        <dbReference type="EMBL" id="AWI54705.1"/>
    </source>
</evidence>
<dbReference type="InterPro" id="IPR009100">
    <property type="entry name" value="AcylCoA_DH/oxidase_NM_dom_sf"/>
</dbReference>
<dbReference type="Pfam" id="PF00441">
    <property type="entry name" value="Acyl-CoA_dh_1"/>
    <property type="match status" value="1"/>
</dbReference>
<evidence type="ECO:0000256" key="1">
    <source>
        <dbReference type="ARBA" id="ARBA00001974"/>
    </source>
</evidence>
<evidence type="ECO:0000259" key="7">
    <source>
        <dbReference type="Pfam" id="PF02770"/>
    </source>
</evidence>
<dbReference type="RefSeq" id="WP_109037696.1">
    <property type="nucleotide sequence ID" value="NZ_CP029210.1"/>
</dbReference>
<dbReference type="InterPro" id="IPR006091">
    <property type="entry name" value="Acyl-CoA_Oxase/DH_mid-dom"/>
</dbReference>
<evidence type="ECO:0000259" key="6">
    <source>
        <dbReference type="Pfam" id="PF00441"/>
    </source>
</evidence>
<dbReference type="InterPro" id="IPR046373">
    <property type="entry name" value="Acyl-CoA_Oxase/DH_mid-dom_sf"/>
</dbReference>
<dbReference type="InterPro" id="IPR009075">
    <property type="entry name" value="AcylCo_DH/oxidase_C"/>
</dbReference>
<dbReference type="InterPro" id="IPR036250">
    <property type="entry name" value="AcylCo_DH-like_C"/>
</dbReference>
<dbReference type="SUPFAM" id="SSF56645">
    <property type="entry name" value="Acyl-CoA dehydrogenase NM domain-like"/>
    <property type="match status" value="1"/>
</dbReference>
<evidence type="ECO:0000256" key="5">
    <source>
        <dbReference type="ARBA" id="ARBA00023002"/>
    </source>
</evidence>